<dbReference type="Pfam" id="PF00708">
    <property type="entry name" value="Acylphosphatase"/>
    <property type="match status" value="1"/>
</dbReference>
<name>A0AAW5R5T9_9HYPH</name>
<dbReference type="AlphaFoldDB" id="A0AAW5R5T9"/>
<feature type="active site" evidence="4">
    <location>
        <position position="18"/>
    </location>
</feature>
<keyword evidence="4 7" id="KW-0378">Hydrolase</keyword>
<dbReference type="InterPro" id="IPR036046">
    <property type="entry name" value="Acylphosphatase-like_dom_sf"/>
</dbReference>
<dbReference type="PRINTS" id="PR00112">
    <property type="entry name" value="ACYLPHPHTASE"/>
</dbReference>
<dbReference type="SUPFAM" id="SSF54975">
    <property type="entry name" value="Acylphosphatase/BLUF domain-like"/>
    <property type="match status" value="1"/>
</dbReference>
<sequence>MRTVHVRIEGRVQGVYFRAWTAENARALGLSGWVQNCRGAAVEAVFSGDPVAVATMLRRCEEGPRAAIVANVTVMSEGGVVPDGFSIRRSG</sequence>
<dbReference type="PANTHER" id="PTHR47268:SF4">
    <property type="entry name" value="ACYLPHOSPHATASE"/>
    <property type="match status" value="1"/>
</dbReference>
<reference evidence="7 8" key="1">
    <citation type="submission" date="2022-04" db="EMBL/GenBank/DDBJ databases">
        <authorList>
            <person name="Ye Y.-Q."/>
            <person name="Du Z.-J."/>
        </authorList>
    </citation>
    <scope>NUCLEOTIDE SEQUENCE [LARGE SCALE GENOMIC DNA]</scope>
    <source>
        <strain evidence="7 8">A6E488</strain>
    </source>
</reference>
<organism evidence="7 8">
    <name type="scientific">Microbaculum marinisediminis</name>
    <dbReference type="NCBI Taxonomy" id="2931392"/>
    <lineage>
        <taxon>Bacteria</taxon>
        <taxon>Pseudomonadati</taxon>
        <taxon>Pseudomonadota</taxon>
        <taxon>Alphaproteobacteria</taxon>
        <taxon>Hyphomicrobiales</taxon>
        <taxon>Tepidamorphaceae</taxon>
        <taxon>Microbaculum</taxon>
    </lineage>
</organism>
<protein>
    <recommendedName>
        <fullName evidence="2 4">acylphosphatase</fullName>
        <ecNumber evidence="2 4">3.6.1.7</ecNumber>
    </recommendedName>
</protein>
<dbReference type="PROSITE" id="PS00150">
    <property type="entry name" value="ACYLPHOSPHATASE_1"/>
    <property type="match status" value="1"/>
</dbReference>
<feature type="active site" evidence="4">
    <location>
        <position position="36"/>
    </location>
</feature>
<dbReference type="EC" id="3.6.1.7" evidence="2 4"/>
<keyword evidence="8" id="KW-1185">Reference proteome</keyword>
<dbReference type="GO" id="GO:0003998">
    <property type="term" value="F:acylphosphatase activity"/>
    <property type="evidence" value="ECO:0007669"/>
    <property type="project" value="UniProtKB-EC"/>
</dbReference>
<dbReference type="PANTHER" id="PTHR47268">
    <property type="entry name" value="ACYLPHOSPHATASE"/>
    <property type="match status" value="1"/>
</dbReference>
<dbReference type="InterPro" id="IPR001792">
    <property type="entry name" value="Acylphosphatase-like_dom"/>
</dbReference>
<evidence type="ECO:0000256" key="2">
    <source>
        <dbReference type="ARBA" id="ARBA00012150"/>
    </source>
</evidence>
<dbReference type="Proteomes" id="UP001320898">
    <property type="component" value="Unassembled WGS sequence"/>
</dbReference>
<evidence type="ECO:0000256" key="3">
    <source>
        <dbReference type="ARBA" id="ARBA00047645"/>
    </source>
</evidence>
<dbReference type="Gene3D" id="3.30.70.100">
    <property type="match status" value="1"/>
</dbReference>
<dbReference type="RefSeq" id="WP_261618056.1">
    <property type="nucleotide sequence ID" value="NZ_JALIDZ010000012.1"/>
</dbReference>
<proteinExistence type="inferred from homology"/>
<dbReference type="EMBL" id="JALIDZ010000012">
    <property type="protein sequence ID" value="MCT8974472.1"/>
    <property type="molecule type" value="Genomic_DNA"/>
</dbReference>
<evidence type="ECO:0000313" key="7">
    <source>
        <dbReference type="EMBL" id="MCT8974472.1"/>
    </source>
</evidence>
<gene>
    <name evidence="7" type="ORF">MUB46_21615</name>
</gene>
<evidence type="ECO:0000256" key="4">
    <source>
        <dbReference type="PROSITE-ProRule" id="PRU00520"/>
    </source>
</evidence>
<dbReference type="PROSITE" id="PS51160">
    <property type="entry name" value="ACYLPHOSPHATASE_3"/>
    <property type="match status" value="1"/>
</dbReference>
<comment type="caution">
    <text evidence="7">The sequence shown here is derived from an EMBL/GenBank/DDBJ whole genome shotgun (WGS) entry which is preliminary data.</text>
</comment>
<feature type="domain" description="Acylphosphatase-like" evidence="6">
    <location>
        <begin position="3"/>
        <end position="89"/>
    </location>
</feature>
<evidence type="ECO:0000256" key="5">
    <source>
        <dbReference type="RuleBase" id="RU004168"/>
    </source>
</evidence>
<comment type="similarity">
    <text evidence="1 5">Belongs to the acylphosphatase family.</text>
</comment>
<dbReference type="InterPro" id="IPR017968">
    <property type="entry name" value="Acylphosphatase_CS"/>
</dbReference>
<evidence type="ECO:0000313" key="8">
    <source>
        <dbReference type="Proteomes" id="UP001320898"/>
    </source>
</evidence>
<accession>A0AAW5R5T9</accession>
<evidence type="ECO:0000259" key="6">
    <source>
        <dbReference type="PROSITE" id="PS51160"/>
    </source>
</evidence>
<dbReference type="InterPro" id="IPR020456">
    <property type="entry name" value="Acylphosphatase"/>
</dbReference>
<comment type="catalytic activity">
    <reaction evidence="3 4">
        <text>an acyl phosphate + H2O = a carboxylate + phosphate + H(+)</text>
        <dbReference type="Rhea" id="RHEA:14965"/>
        <dbReference type="ChEBI" id="CHEBI:15377"/>
        <dbReference type="ChEBI" id="CHEBI:15378"/>
        <dbReference type="ChEBI" id="CHEBI:29067"/>
        <dbReference type="ChEBI" id="CHEBI:43474"/>
        <dbReference type="ChEBI" id="CHEBI:59918"/>
        <dbReference type="EC" id="3.6.1.7"/>
    </reaction>
</comment>
<evidence type="ECO:0000256" key="1">
    <source>
        <dbReference type="ARBA" id="ARBA00005614"/>
    </source>
</evidence>